<reference evidence="2" key="2">
    <citation type="journal article" date="2024" name="Plant">
        <title>Genomic evolution and insights into agronomic trait innovations of Sesamum species.</title>
        <authorList>
            <person name="Miao H."/>
            <person name="Wang L."/>
            <person name="Qu L."/>
            <person name="Liu H."/>
            <person name="Sun Y."/>
            <person name="Le M."/>
            <person name="Wang Q."/>
            <person name="Wei S."/>
            <person name="Zheng Y."/>
            <person name="Lin W."/>
            <person name="Duan Y."/>
            <person name="Cao H."/>
            <person name="Xiong S."/>
            <person name="Wang X."/>
            <person name="Wei L."/>
            <person name="Li C."/>
            <person name="Ma Q."/>
            <person name="Ju M."/>
            <person name="Zhao R."/>
            <person name="Li G."/>
            <person name="Mu C."/>
            <person name="Tian Q."/>
            <person name="Mei H."/>
            <person name="Zhang T."/>
            <person name="Gao T."/>
            <person name="Zhang H."/>
        </authorList>
    </citation>
    <scope>NUCLEOTIDE SEQUENCE</scope>
    <source>
        <tissue evidence="2">Leaf</tissue>
    </source>
</reference>
<sequence length="181" mass="20941">MIILSWNCQGLGTPCMVHTLGELLRHHSPSLFFLAETKCKNGRIESIKRRFNYFGCCVESQGRSGGLALLWHKSISVLLQSFSPHHIDVTVYPESEYEAWRFTGFYGIADTASRQQSWDLLSYLKRQSGRAWMIAGDFNEILCDTKKQGGRQRPIWQTRRFWEVFESTDLFDLGYEGDPFT</sequence>
<dbReference type="InterPro" id="IPR036691">
    <property type="entry name" value="Endo/exonu/phosph_ase_sf"/>
</dbReference>
<dbReference type="PANTHER" id="PTHR35218">
    <property type="entry name" value="RNASE H DOMAIN-CONTAINING PROTEIN"/>
    <property type="match status" value="1"/>
</dbReference>
<evidence type="ECO:0000259" key="1">
    <source>
        <dbReference type="Pfam" id="PF03372"/>
    </source>
</evidence>
<comment type="caution">
    <text evidence="2">The sequence shown here is derived from an EMBL/GenBank/DDBJ whole genome shotgun (WGS) entry which is preliminary data.</text>
</comment>
<dbReference type="GO" id="GO:0003824">
    <property type="term" value="F:catalytic activity"/>
    <property type="evidence" value="ECO:0007669"/>
    <property type="project" value="InterPro"/>
</dbReference>
<accession>A0AAW2VP97</accession>
<dbReference type="SUPFAM" id="SSF56219">
    <property type="entry name" value="DNase I-like"/>
    <property type="match status" value="1"/>
</dbReference>
<protein>
    <recommendedName>
        <fullName evidence="1">Endonuclease/exonuclease/phosphatase domain-containing protein</fullName>
    </recommendedName>
</protein>
<feature type="domain" description="Endonuclease/exonuclease/phosphatase" evidence="1">
    <location>
        <begin position="4"/>
        <end position="156"/>
    </location>
</feature>
<proteinExistence type="predicted"/>
<dbReference type="EMBL" id="JACGWJ010000003">
    <property type="protein sequence ID" value="KAL0430276.1"/>
    <property type="molecule type" value="Genomic_DNA"/>
</dbReference>
<evidence type="ECO:0000313" key="2">
    <source>
        <dbReference type="EMBL" id="KAL0430276.1"/>
    </source>
</evidence>
<name>A0AAW2VP97_SESRA</name>
<gene>
    <name evidence="2" type="ORF">Sradi_0653600</name>
</gene>
<dbReference type="PANTHER" id="PTHR35218:SF9">
    <property type="entry name" value="ENDONUCLEASE_EXONUCLEASE_PHOSPHATASE DOMAIN-CONTAINING PROTEIN"/>
    <property type="match status" value="1"/>
</dbReference>
<reference evidence="2" key="1">
    <citation type="submission" date="2020-06" db="EMBL/GenBank/DDBJ databases">
        <authorList>
            <person name="Li T."/>
            <person name="Hu X."/>
            <person name="Zhang T."/>
            <person name="Song X."/>
            <person name="Zhang H."/>
            <person name="Dai N."/>
            <person name="Sheng W."/>
            <person name="Hou X."/>
            <person name="Wei L."/>
        </authorList>
    </citation>
    <scope>NUCLEOTIDE SEQUENCE</scope>
    <source>
        <strain evidence="2">G02</strain>
        <tissue evidence="2">Leaf</tissue>
    </source>
</reference>
<dbReference type="Pfam" id="PF03372">
    <property type="entry name" value="Exo_endo_phos"/>
    <property type="match status" value="1"/>
</dbReference>
<dbReference type="Gene3D" id="3.60.10.10">
    <property type="entry name" value="Endonuclease/exonuclease/phosphatase"/>
    <property type="match status" value="1"/>
</dbReference>
<dbReference type="InterPro" id="IPR005135">
    <property type="entry name" value="Endo/exonuclease/phosphatase"/>
</dbReference>
<organism evidence="2">
    <name type="scientific">Sesamum radiatum</name>
    <name type="common">Black benniseed</name>
    <dbReference type="NCBI Taxonomy" id="300843"/>
    <lineage>
        <taxon>Eukaryota</taxon>
        <taxon>Viridiplantae</taxon>
        <taxon>Streptophyta</taxon>
        <taxon>Embryophyta</taxon>
        <taxon>Tracheophyta</taxon>
        <taxon>Spermatophyta</taxon>
        <taxon>Magnoliopsida</taxon>
        <taxon>eudicotyledons</taxon>
        <taxon>Gunneridae</taxon>
        <taxon>Pentapetalae</taxon>
        <taxon>asterids</taxon>
        <taxon>lamiids</taxon>
        <taxon>Lamiales</taxon>
        <taxon>Pedaliaceae</taxon>
        <taxon>Sesamum</taxon>
    </lineage>
</organism>
<dbReference type="AlphaFoldDB" id="A0AAW2VP97"/>